<dbReference type="Proteomes" id="UP000487268">
    <property type="component" value="Unassembled WGS sequence"/>
</dbReference>
<keyword evidence="1" id="KW-1133">Transmembrane helix</keyword>
<feature type="transmembrane region" description="Helical" evidence="1">
    <location>
        <begin position="120"/>
        <end position="141"/>
    </location>
</feature>
<evidence type="ECO:0000313" key="2">
    <source>
        <dbReference type="EMBL" id="MQY04813.1"/>
    </source>
</evidence>
<protein>
    <submittedName>
        <fullName evidence="2">Uncharacterized protein</fullName>
    </submittedName>
</protein>
<accession>A0A7K0BUD2</accession>
<evidence type="ECO:0000256" key="1">
    <source>
        <dbReference type="SAM" id="Phobius"/>
    </source>
</evidence>
<dbReference type="OrthoDB" id="3479077at2"/>
<name>A0A7K0BUD2_9ACTN</name>
<proteinExistence type="predicted"/>
<sequence>MLRALTVAEMQARDLARRWVTLGLLFGLPATWYLAERASGAPWAIGAGALAMGWTSGAAALFAVLGSRRVDPRLVQAGYRPLDILAGRIAVLLGLALLTATAFVLLILVGSHPDRIGDLLLGLGFGGLVAVTLGWAVAALVPHELEATLVLIGLAGIAPTAPGAVGRYLPFYPLLRFTDVTLPPPAALPLVLHALAYTAALLTVALLLWRRHVRVIR</sequence>
<feature type="transmembrane region" description="Helical" evidence="1">
    <location>
        <begin position="148"/>
        <end position="170"/>
    </location>
</feature>
<dbReference type="RefSeq" id="WP_153532976.1">
    <property type="nucleotide sequence ID" value="NZ_WEGH01000002.1"/>
</dbReference>
<keyword evidence="3" id="KW-1185">Reference proteome</keyword>
<organism evidence="2 3">
    <name type="scientific">Actinomadura macrotermitis</name>
    <dbReference type="NCBI Taxonomy" id="2585200"/>
    <lineage>
        <taxon>Bacteria</taxon>
        <taxon>Bacillati</taxon>
        <taxon>Actinomycetota</taxon>
        <taxon>Actinomycetes</taxon>
        <taxon>Streptosporangiales</taxon>
        <taxon>Thermomonosporaceae</taxon>
        <taxon>Actinomadura</taxon>
    </lineage>
</organism>
<keyword evidence="1" id="KW-0812">Transmembrane</keyword>
<reference evidence="2 3" key="1">
    <citation type="submission" date="2019-10" db="EMBL/GenBank/DDBJ databases">
        <title>Actinomadura rubteroloni sp. nov. and Actinomadura macrotermitis sp. nov., isolated from the gut of fungus growing-termite Macrotermes natalensis.</title>
        <authorList>
            <person name="Benndorf R."/>
            <person name="Martin K."/>
            <person name="Kuefner M."/>
            <person name="De Beer W."/>
            <person name="Kaster A.-K."/>
            <person name="Vollmers J."/>
            <person name="Poulsen M."/>
            <person name="Beemelmanns C."/>
        </authorList>
    </citation>
    <scope>NUCLEOTIDE SEQUENCE [LARGE SCALE GENOMIC DNA]</scope>
    <source>
        <strain evidence="2 3">RB68</strain>
    </source>
</reference>
<dbReference type="EMBL" id="WEGH01000002">
    <property type="protein sequence ID" value="MQY04813.1"/>
    <property type="molecule type" value="Genomic_DNA"/>
</dbReference>
<feature type="transmembrane region" description="Helical" evidence="1">
    <location>
        <begin position="190"/>
        <end position="209"/>
    </location>
</feature>
<dbReference type="AlphaFoldDB" id="A0A7K0BUD2"/>
<evidence type="ECO:0000313" key="3">
    <source>
        <dbReference type="Proteomes" id="UP000487268"/>
    </source>
</evidence>
<keyword evidence="1" id="KW-0472">Membrane</keyword>
<feature type="transmembrane region" description="Helical" evidence="1">
    <location>
        <begin position="85"/>
        <end position="108"/>
    </location>
</feature>
<gene>
    <name evidence="2" type="ORF">ACRB68_28750</name>
</gene>
<feature type="transmembrane region" description="Helical" evidence="1">
    <location>
        <begin position="19"/>
        <end position="35"/>
    </location>
</feature>
<comment type="caution">
    <text evidence="2">The sequence shown here is derived from an EMBL/GenBank/DDBJ whole genome shotgun (WGS) entry which is preliminary data.</text>
</comment>
<feature type="transmembrane region" description="Helical" evidence="1">
    <location>
        <begin position="41"/>
        <end position="65"/>
    </location>
</feature>